<proteinExistence type="predicted"/>
<keyword evidence="2" id="KW-1185">Reference proteome</keyword>
<reference evidence="2" key="1">
    <citation type="submission" date="2016-10" db="EMBL/GenBank/DDBJ databases">
        <authorList>
            <person name="Varghese N."/>
            <person name="Submissions S."/>
        </authorList>
    </citation>
    <scope>NUCLEOTIDE SEQUENCE [LARGE SCALE GENOMIC DNA]</scope>
    <source>
        <strain evidence="2">Nm69</strain>
    </source>
</reference>
<evidence type="ECO:0000313" key="1">
    <source>
        <dbReference type="EMBL" id="SFK92716.1"/>
    </source>
</evidence>
<sequence length="42" mass="4564">MNNNAGDFSGFHAAITAAGKDWVKAEGIPVEWLLMLMKGMIK</sequence>
<gene>
    <name evidence="1" type="ORF">SAMN05216302_102142</name>
</gene>
<dbReference type="RefSeq" id="WP_280142078.1">
    <property type="nucleotide sequence ID" value="NZ_FOSP01000021.1"/>
</dbReference>
<dbReference type="Proteomes" id="UP000199533">
    <property type="component" value="Unassembled WGS sequence"/>
</dbReference>
<organism evidence="1 2">
    <name type="scientific">Nitrosomonas aestuarii</name>
    <dbReference type="NCBI Taxonomy" id="52441"/>
    <lineage>
        <taxon>Bacteria</taxon>
        <taxon>Pseudomonadati</taxon>
        <taxon>Pseudomonadota</taxon>
        <taxon>Betaproteobacteria</taxon>
        <taxon>Nitrosomonadales</taxon>
        <taxon>Nitrosomonadaceae</taxon>
        <taxon>Nitrosomonas</taxon>
    </lineage>
</organism>
<accession>A0A1I4DL09</accession>
<dbReference type="AlphaFoldDB" id="A0A1I4DL09"/>
<dbReference type="EMBL" id="FOSP01000021">
    <property type="protein sequence ID" value="SFK92716.1"/>
    <property type="molecule type" value="Genomic_DNA"/>
</dbReference>
<protein>
    <submittedName>
        <fullName evidence="1">Uncharacterized protein</fullName>
    </submittedName>
</protein>
<name>A0A1I4DL09_9PROT</name>
<evidence type="ECO:0000313" key="2">
    <source>
        <dbReference type="Proteomes" id="UP000199533"/>
    </source>
</evidence>